<feature type="domain" description="F5/8 type C" evidence="1">
    <location>
        <begin position="300"/>
        <end position="420"/>
    </location>
</feature>
<dbReference type="SUPFAM" id="SSF49785">
    <property type="entry name" value="Galactose-binding domain-like"/>
    <property type="match status" value="1"/>
</dbReference>
<organism evidence="2 3">
    <name type="scientific">Tritrichomonas musculus</name>
    <dbReference type="NCBI Taxonomy" id="1915356"/>
    <lineage>
        <taxon>Eukaryota</taxon>
        <taxon>Metamonada</taxon>
        <taxon>Parabasalia</taxon>
        <taxon>Tritrichomonadida</taxon>
        <taxon>Tritrichomonadidae</taxon>
        <taxon>Tritrichomonas</taxon>
    </lineage>
</organism>
<dbReference type="Pfam" id="PF00754">
    <property type="entry name" value="F5_F8_type_C"/>
    <property type="match status" value="1"/>
</dbReference>
<reference evidence="2 3" key="1">
    <citation type="submission" date="2024-04" db="EMBL/GenBank/DDBJ databases">
        <title>Tritrichomonas musculus Genome.</title>
        <authorList>
            <person name="Alves-Ferreira E."/>
            <person name="Grigg M."/>
            <person name="Lorenzi H."/>
            <person name="Galac M."/>
        </authorList>
    </citation>
    <scope>NUCLEOTIDE SEQUENCE [LARGE SCALE GENOMIC DNA]</scope>
    <source>
        <strain evidence="2 3">EAF2021</strain>
    </source>
</reference>
<accession>A0ABR2JCV1</accession>
<dbReference type="Gene3D" id="2.60.120.260">
    <property type="entry name" value="Galactose-binding domain-like"/>
    <property type="match status" value="1"/>
</dbReference>
<sequence length="439" mass="51698">MDQEFALSLINFKSIPFDKYDTNFKFIVNGKRYVTSRIVADLLSPIIRKFHFQDSTTDEFIINTQQRKNLKSDNKTDYFDEFLSLCQFDPQQIDETRRNYYKEYFLQLGNISEYLRLADIKNSEMTPENVLEQLLIVSYYVDQGKTQDFFDSEQVNEMIKFSSEHFDELPKEKLTKLNATIIESIINVPTLKIEEEDNLFNFILELYSKDHQYSSLFEHVIFQNLSEKALSEFIDHFNIEFMNTSLWKNICKCLLPSKKPKINKERFTKQAKLSFEIEGIMKYLNQNSSGNIHDNGTINITSNSILSGSYNPKNLVDYNNNNNWYASENKKDAEVVFDFKDMLIQVSSYSIKSIHSGPNRNHLRNWVIEISNDGNEWEEIDKRENESSLNGSNFIKTFAVQHIKSFCRFVKLRQTGPNWFNNYTTNINTIDFNGKFKNK</sequence>
<comment type="caution">
    <text evidence="2">The sequence shown here is derived from an EMBL/GenBank/DDBJ whole genome shotgun (WGS) entry which is preliminary data.</text>
</comment>
<evidence type="ECO:0000313" key="2">
    <source>
        <dbReference type="EMBL" id="KAK8875534.1"/>
    </source>
</evidence>
<proteinExistence type="predicted"/>
<protein>
    <recommendedName>
        <fullName evidence="1">F5/8 type C domain-containing protein</fullName>
    </recommendedName>
</protein>
<keyword evidence="3" id="KW-1185">Reference proteome</keyword>
<dbReference type="Proteomes" id="UP001470230">
    <property type="component" value="Unassembled WGS sequence"/>
</dbReference>
<dbReference type="InterPro" id="IPR008979">
    <property type="entry name" value="Galactose-bd-like_sf"/>
</dbReference>
<dbReference type="InterPro" id="IPR000421">
    <property type="entry name" value="FA58C"/>
</dbReference>
<name>A0ABR2JCV1_9EUKA</name>
<evidence type="ECO:0000259" key="1">
    <source>
        <dbReference type="Pfam" id="PF00754"/>
    </source>
</evidence>
<evidence type="ECO:0000313" key="3">
    <source>
        <dbReference type="Proteomes" id="UP001470230"/>
    </source>
</evidence>
<dbReference type="EMBL" id="JAPFFF010000012">
    <property type="protein sequence ID" value="KAK8875534.1"/>
    <property type="molecule type" value="Genomic_DNA"/>
</dbReference>
<gene>
    <name evidence="2" type="ORF">M9Y10_005701</name>
</gene>